<name>A7I0R0_CAMHC</name>
<protein>
    <submittedName>
        <fullName evidence="2">Uncharacterized protein</fullName>
    </submittedName>
</protein>
<accession>A7I0R0</accession>
<organism evidence="2 3">
    <name type="scientific">Campylobacter hominis (strain ATCC BAA-381 / DSM 21671 / CCUG 45161 / LMG 19568 / NCTC 13146 / CH001A)</name>
    <dbReference type="NCBI Taxonomy" id="360107"/>
    <lineage>
        <taxon>Bacteria</taxon>
        <taxon>Pseudomonadati</taxon>
        <taxon>Campylobacterota</taxon>
        <taxon>Epsilonproteobacteria</taxon>
        <taxon>Campylobacterales</taxon>
        <taxon>Campylobacteraceae</taxon>
        <taxon>Campylobacter</taxon>
    </lineage>
</organism>
<dbReference type="Proteomes" id="UP000002407">
    <property type="component" value="Chromosome"/>
</dbReference>
<dbReference type="eggNOG" id="ENOG502Z9TM">
    <property type="taxonomic scope" value="Bacteria"/>
</dbReference>
<feature type="transmembrane region" description="Helical" evidence="1">
    <location>
        <begin position="137"/>
        <end position="158"/>
    </location>
</feature>
<keyword evidence="3" id="KW-1185">Reference proteome</keyword>
<feature type="transmembrane region" description="Helical" evidence="1">
    <location>
        <begin position="213"/>
        <end position="234"/>
    </location>
</feature>
<dbReference type="EMBL" id="CP000776">
    <property type="protein sequence ID" value="ABS51666.1"/>
    <property type="molecule type" value="Genomic_DNA"/>
</dbReference>
<feature type="transmembrane region" description="Helical" evidence="1">
    <location>
        <begin position="83"/>
        <end position="102"/>
    </location>
</feature>
<sequence>MIFKSPFILSFFIVEIFIFMFAFLALFFAVKIALKFDPDSLTQAQYKLANQSYLVSTVVYFIFLIKIPLFLFFIFCADEIAPLIPGAMCAVGVFDATNYGSAMLAVKILNLFFLCSFLYINFLDFKDKNSSFTKLKFLLFIVIFALFALELILEILHFKGISFNQTVSCCSEVFRENYIGHTPIYYKNGFILSAFYVSFLILIVSIYLRLRYIFGFFSFVFFFACIYALIRFFSPYIYELPLHKCPFCMLSGEYHYIGYFIYILLFCGALPGFIAVISKVLKQKIDDFWFKISLICNVLLVAFLSYFPLVYRLKHSVWL</sequence>
<keyword evidence="1" id="KW-0472">Membrane</keyword>
<dbReference type="AlphaFoldDB" id="A7I0R0"/>
<dbReference type="HOGENOM" id="CLU_071530_0_0_7"/>
<feature type="transmembrane region" description="Helical" evidence="1">
    <location>
        <begin position="288"/>
        <end position="309"/>
    </location>
</feature>
<feature type="transmembrane region" description="Helical" evidence="1">
    <location>
        <begin position="7"/>
        <end position="33"/>
    </location>
</feature>
<evidence type="ECO:0000313" key="2">
    <source>
        <dbReference type="EMBL" id="ABS51666.1"/>
    </source>
</evidence>
<feature type="transmembrane region" description="Helical" evidence="1">
    <location>
        <begin position="53"/>
        <end position="76"/>
    </location>
</feature>
<dbReference type="KEGG" id="cha:CHAB381_0513"/>
<keyword evidence="1" id="KW-0812">Transmembrane</keyword>
<dbReference type="STRING" id="360107.CHAB381_0513"/>
<feature type="transmembrane region" description="Helical" evidence="1">
    <location>
        <begin position="254"/>
        <end position="276"/>
    </location>
</feature>
<dbReference type="OrthoDB" id="9788139at2"/>
<feature type="transmembrane region" description="Helical" evidence="1">
    <location>
        <begin position="190"/>
        <end position="208"/>
    </location>
</feature>
<gene>
    <name evidence="2" type="ordered locus">CHAB381_0513</name>
</gene>
<reference evidence="3" key="1">
    <citation type="submission" date="2007-07" db="EMBL/GenBank/DDBJ databases">
        <title>Complete genome sequence of Campylobacter hominis ATCC BAA-381, a commensal isolated from the human gastrointestinal tract.</title>
        <authorList>
            <person name="Fouts D.E."/>
            <person name="Mongodin E.F."/>
            <person name="Puiu D."/>
            <person name="Sebastian Y."/>
            <person name="Miller W.G."/>
            <person name="Mandrell R.E."/>
            <person name="Nelson K.E."/>
        </authorList>
    </citation>
    <scope>NUCLEOTIDE SEQUENCE [LARGE SCALE GENOMIC DNA]</scope>
    <source>
        <strain evidence="3">ATCC BAA-381 / LMG 19568 / NCTC 13146 / CH001A</strain>
    </source>
</reference>
<proteinExistence type="predicted"/>
<evidence type="ECO:0000313" key="3">
    <source>
        <dbReference type="Proteomes" id="UP000002407"/>
    </source>
</evidence>
<feature type="transmembrane region" description="Helical" evidence="1">
    <location>
        <begin position="108"/>
        <end position="125"/>
    </location>
</feature>
<keyword evidence="1" id="KW-1133">Transmembrane helix</keyword>
<dbReference type="RefSeq" id="WP_012108388.1">
    <property type="nucleotide sequence ID" value="NC_009714.1"/>
</dbReference>
<evidence type="ECO:0000256" key="1">
    <source>
        <dbReference type="SAM" id="Phobius"/>
    </source>
</evidence>